<dbReference type="InterPro" id="IPR002048">
    <property type="entry name" value="EF_hand_dom"/>
</dbReference>
<dbReference type="AlphaFoldDB" id="A0A200QNY7"/>
<proteinExistence type="predicted"/>
<keyword evidence="2" id="KW-0479">Metal-binding</keyword>
<keyword evidence="7" id="KW-1185">Reference proteome</keyword>
<dbReference type="PROSITE" id="PS50222">
    <property type="entry name" value="EF_HAND_2"/>
    <property type="match status" value="3"/>
</dbReference>
<keyword evidence="4" id="KW-0106">Calcium</keyword>
<dbReference type="CDD" id="cd00051">
    <property type="entry name" value="EFh"/>
    <property type="match status" value="2"/>
</dbReference>
<accession>A0A200QNY7</accession>
<dbReference type="STRING" id="56857.A0A200QNY7"/>
<dbReference type="EMBL" id="MVGT01001414">
    <property type="protein sequence ID" value="OVA12184.1"/>
    <property type="molecule type" value="Genomic_DNA"/>
</dbReference>
<dbReference type="InterPro" id="IPR011992">
    <property type="entry name" value="EF-hand-dom_pair"/>
</dbReference>
<dbReference type="OrthoDB" id="26525at2759"/>
<evidence type="ECO:0000313" key="7">
    <source>
        <dbReference type="Proteomes" id="UP000195402"/>
    </source>
</evidence>
<feature type="domain" description="EF-hand" evidence="5">
    <location>
        <begin position="43"/>
        <end position="78"/>
    </location>
</feature>
<reference evidence="6 7" key="1">
    <citation type="journal article" date="2017" name="Mol. Plant">
        <title>The Genome of Medicinal Plant Macleaya cordata Provides New Insights into Benzylisoquinoline Alkaloids Metabolism.</title>
        <authorList>
            <person name="Liu X."/>
            <person name="Liu Y."/>
            <person name="Huang P."/>
            <person name="Ma Y."/>
            <person name="Qing Z."/>
            <person name="Tang Q."/>
            <person name="Cao H."/>
            <person name="Cheng P."/>
            <person name="Zheng Y."/>
            <person name="Yuan Z."/>
            <person name="Zhou Y."/>
            <person name="Liu J."/>
            <person name="Tang Z."/>
            <person name="Zhuo Y."/>
            <person name="Zhang Y."/>
            <person name="Yu L."/>
            <person name="Huang J."/>
            <person name="Yang P."/>
            <person name="Peng Q."/>
            <person name="Zhang J."/>
            <person name="Jiang W."/>
            <person name="Zhang Z."/>
            <person name="Lin K."/>
            <person name="Ro D.K."/>
            <person name="Chen X."/>
            <person name="Xiong X."/>
            <person name="Shang Y."/>
            <person name="Huang S."/>
            <person name="Zeng J."/>
        </authorList>
    </citation>
    <scope>NUCLEOTIDE SEQUENCE [LARGE SCALE GENOMIC DNA]</scope>
    <source>
        <strain evidence="7">cv. BLH2017</strain>
        <tissue evidence="6">Root</tissue>
    </source>
</reference>
<keyword evidence="3" id="KW-0677">Repeat</keyword>
<organism evidence="6 7">
    <name type="scientific">Macleaya cordata</name>
    <name type="common">Five-seeded plume-poppy</name>
    <name type="synonym">Bocconia cordata</name>
    <dbReference type="NCBI Taxonomy" id="56857"/>
    <lineage>
        <taxon>Eukaryota</taxon>
        <taxon>Viridiplantae</taxon>
        <taxon>Streptophyta</taxon>
        <taxon>Embryophyta</taxon>
        <taxon>Tracheophyta</taxon>
        <taxon>Spermatophyta</taxon>
        <taxon>Magnoliopsida</taxon>
        <taxon>Ranunculales</taxon>
        <taxon>Papaveraceae</taxon>
        <taxon>Papaveroideae</taxon>
        <taxon>Macleaya</taxon>
    </lineage>
</organism>
<dbReference type="FunFam" id="1.10.238.10:FF:000089">
    <property type="entry name" value="calmodulin-like protein 3"/>
    <property type="match status" value="1"/>
</dbReference>
<dbReference type="PANTHER" id="PTHR10891">
    <property type="entry name" value="EF-HAND CALCIUM-BINDING DOMAIN CONTAINING PROTEIN"/>
    <property type="match status" value="1"/>
</dbReference>
<feature type="domain" description="EF-hand" evidence="5">
    <location>
        <begin position="79"/>
        <end position="114"/>
    </location>
</feature>
<evidence type="ECO:0000256" key="2">
    <source>
        <dbReference type="ARBA" id="ARBA00022723"/>
    </source>
</evidence>
<evidence type="ECO:0000256" key="3">
    <source>
        <dbReference type="ARBA" id="ARBA00022737"/>
    </source>
</evidence>
<dbReference type="Pfam" id="PF13499">
    <property type="entry name" value="EF-hand_7"/>
    <property type="match status" value="1"/>
</dbReference>
<dbReference type="InParanoid" id="A0A200QNY7"/>
<sequence>MSSLGYSATEEELQRMVKEVDSDGDGFIDLNEFIELNTIDSEKHLEDVRSAFSIMDTNGDGSISPQELQKVLRNLGDNASIEDCKRMISAVDCDGDGFVSFEEFKLMMIRGSASDFLQRKNNVQGS</sequence>
<dbReference type="GO" id="GO:0005509">
    <property type="term" value="F:calcium ion binding"/>
    <property type="evidence" value="ECO:0007669"/>
    <property type="project" value="InterPro"/>
</dbReference>
<dbReference type="Proteomes" id="UP000195402">
    <property type="component" value="Unassembled WGS sequence"/>
</dbReference>
<dbReference type="OMA" id="RMIRVAN"/>
<dbReference type="SUPFAM" id="SSF47473">
    <property type="entry name" value="EF-hand"/>
    <property type="match status" value="1"/>
</dbReference>
<dbReference type="SMART" id="SM00054">
    <property type="entry name" value="EFh"/>
    <property type="match status" value="3"/>
</dbReference>
<dbReference type="Gene3D" id="1.10.238.10">
    <property type="entry name" value="EF-hand"/>
    <property type="match status" value="2"/>
</dbReference>
<evidence type="ECO:0000259" key="5">
    <source>
        <dbReference type="PROSITE" id="PS50222"/>
    </source>
</evidence>
<comment type="caution">
    <text evidence="6">The sequence shown here is derived from an EMBL/GenBank/DDBJ whole genome shotgun (WGS) entry which is preliminary data.</text>
</comment>
<comment type="function">
    <text evidence="1">Potential calcium sensor.</text>
</comment>
<name>A0A200QNY7_MACCD</name>
<feature type="domain" description="EF-hand" evidence="5">
    <location>
        <begin position="8"/>
        <end position="42"/>
    </location>
</feature>
<gene>
    <name evidence="6" type="ORF">BVC80_1775g27</name>
</gene>
<dbReference type="Pfam" id="PF00036">
    <property type="entry name" value="EF-hand_1"/>
    <property type="match status" value="1"/>
</dbReference>
<dbReference type="InterPro" id="IPR018247">
    <property type="entry name" value="EF_Hand_1_Ca_BS"/>
</dbReference>
<protein>
    <submittedName>
        <fullName evidence="6">EF-hand domain</fullName>
    </submittedName>
</protein>
<evidence type="ECO:0000313" key="6">
    <source>
        <dbReference type="EMBL" id="OVA12184.1"/>
    </source>
</evidence>
<evidence type="ECO:0000256" key="4">
    <source>
        <dbReference type="ARBA" id="ARBA00022837"/>
    </source>
</evidence>
<evidence type="ECO:0000256" key="1">
    <source>
        <dbReference type="ARBA" id="ARBA00003291"/>
    </source>
</evidence>
<dbReference type="PROSITE" id="PS00018">
    <property type="entry name" value="EF_HAND_1"/>
    <property type="match status" value="2"/>
</dbReference>
<dbReference type="InterPro" id="IPR039647">
    <property type="entry name" value="EF_hand_pair_protein_CML-like"/>
</dbReference>